<evidence type="ECO:0000256" key="1">
    <source>
        <dbReference type="SAM" id="MobiDB-lite"/>
    </source>
</evidence>
<dbReference type="InterPro" id="IPR012337">
    <property type="entry name" value="RNaseH-like_sf"/>
</dbReference>
<feature type="compositionally biased region" description="Basic and acidic residues" evidence="1">
    <location>
        <begin position="574"/>
        <end position="587"/>
    </location>
</feature>
<dbReference type="RefSeq" id="WP_133540324.1">
    <property type="nucleotide sequence ID" value="NZ_SNXI01000015.1"/>
</dbReference>
<dbReference type="Proteomes" id="UP000295531">
    <property type="component" value="Unassembled WGS sequence"/>
</dbReference>
<keyword evidence="4" id="KW-1185">Reference proteome</keyword>
<proteinExistence type="predicted"/>
<evidence type="ECO:0000313" key="3">
    <source>
        <dbReference type="EMBL" id="TDP30777.1"/>
    </source>
</evidence>
<protein>
    <submittedName>
        <fullName evidence="3">Putative transposase</fullName>
    </submittedName>
</protein>
<dbReference type="Gene3D" id="3.30.420.10">
    <property type="entry name" value="Ribonuclease H-like superfamily/Ribonuclease H"/>
    <property type="match status" value="1"/>
</dbReference>
<name>A0A4R6P011_9GAMM</name>
<comment type="caution">
    <text evidence="3">The sequence shown here is derived from an EMBL/GenBank/DDBJ whole genome shotgun (WGS) entry which is preliminary data.</text>
</comment>
<evidence type="ECO:0000313" key="4">
    <source>
        <dbReference type="Proteomes" id="UP000295531"/>
    </source>
</evidence>
<dbReference type="Pfam" id="PF09299">
    <property type="entry name" value="Mu-transpos_C"/>
    <property type="match status" value="1"/>
</dbReference>
<feature type="compositionally biased region" description="Basic and acidic residues" evidence="1">
    <location>
        <begin position="611"/>
        <end position="621"/>
    </location>
</feature>
<dbReference type="EMBL" id="SNXI01000015">
    <property type="protein sequence ID" value="TDP30777.1"/>
    <property type="molecule type" value="Genomic_DNA"/>
</dbReference>
<dbReference type="AlphaFoldDB" id="A0A4R6P011"/>
<reference evidence="3 4" key="1">
    <citation type="submission" date="2019-03" db="EMBL/GenBank/DDBJ databases">
        <title>Freshwater and sediment microbial communities from various areas in North America, analyzing microbe dynamics in response to fracking.</title>
        <authorList>
            <person name="Lamendella R."/>
        </authorList>
    </citation>
    <scope>NUCLEOTIDE SEQUENCE [LARGE SCALE GENOMIC DNA]</scope>
    <source>
        <strain evidence="3 4">18_TX</strain>
    </source>
</reference>
<feature type="domain" description="Integrase catalytic" evidence="2">
    <location>
        <begin position="230"/>
        <end position="437"/>
    </location>
</feature>
<feature type="compositionally biased region" description="Basic residues" evidence="1">
    <location>
        <begin position="588"/>
        <end position="599"/>
    </location>
</feature>
<evidence type="ECO:0000259" key="2">
    <source>
        <dbReference type="PROSITE" id="PS50994"/>
    </source>
</evidence>
<sequence>MSDQHKVSKAKTKLTKGQVIRLDNGDYLLKEFLSKSEVLLVKLDDSKTIEVVKLSDIITAIVPADTSGQVVHDDILAIPKKDLKTAKERLKAIEPLLELGSAFKVRDAKIQAAKVSVHYNTLLRWLKSYNATQSLVSLAPRRRGWNRDKTRVDEETDQIINHCIDNFYLTKARMTPKAVYLRVKEACENANLKPPSQSTVYRRISRVPEERRLRARGHTDIADNRFLARAGKFPGADTILSVVQIDHTPLDIIIVDDEQRESIKRVWLTMAIDVYSRMVTGFYLSLDAPSTLSVAMCLSHSIIPKENWLKHLNLDLEWLVWGIPKKVHVDNGADFTSDTLRLGCMENNINLEFRPVAKPRWGGHIERLLGTFQQNLKDLDGKTFNNPKARGSYDSEKNAIFNFEALEHWLINAIVGYHHEKHDVLGVPPATKWSMAVYGELDDIPHGWPDLPSDPLSIELSFLPYERRTIRSQGIVWDGLYYFSDNIRHLIGAYHPETKKPKQFIIRRDPRNIKRIWVYDDKAKIYLKVPYADPSISFRTVWELREAKAYLKQLGQTDYNQSMLSRALSNMKRIEDESRKATTDARRKAQRDKNHKKSKTPAAFAAIEPVIDEKDATKSETRPTPQDEELWDEDIDDFDIE</sequence>
<dbReference type="SUPFAM" id="SSF53098">
    <property type="entry name" value="Ribonuclease H-like"/>
    <property type="match status" value="1"/>
</dbReference>
<feature type="region of interest" description="Disordered" evidence="1">
    <location>
        <begin position="574"/>
        <end position="641"/>
    </location>
</feature>
<dbReference type="InterPro" id="IPR001584">
    <property type="entry name" value="Integrase_cat-core"/>
</dbReference>
<dbReference type="PROSITE" id="PS50994">
    <property type="entry name" value="INTEGRASE"/>
    <property type="match status" value="1"/>
</dbReference>
<dbReference type="GO" id="GO:0003676">
    <property type="term" value="F:nucleic acid binding"/>
    <property type="evidence" value="ECO:0007669"/>
    <property type="project" value="InterPro"/>
</dbReference>
<dbReference type="Gene3D" id="1.10.10.60">
    <property type="entry name" value="Homeodomain-like"/>
    <property type="match status" value="1"/>
</dbReference>
<dbReference type="InterPro" id="IPR036397">
    <property type="entry name" value="RNaseH_sf"/>
</dbReference>
<organism evidence="3 4">
    <name type="scientific">Idiomarina aquatica</name>
    <dbReference type="NCBI Taxonomy" id="1327752"/>
    <lineage>
        <taxon>Bacteria</taxon>
        <taxon>Pseudomonadati</taxon>
        <taxon>Pseudomonadota</taxon>
        <taxon>Gammaproteobacteria</taxon>
        <taxon>Alteromonadales</taxon>
        <taxon>Idiomarinaceae</taxon>
        <taxon>Idiomarina</taxon>
    </lineage>
</organism>
<gene>
    <name evidence="3" type="ORF">DEU29_11560</name>
</gene>
<dbReference type="GO" id="GO:0015074">
    <property type="term" value="P:DNA integration"/>
    <property type="evidence" value="ECO:0007669"/>
    <property type="project" value="InterPro"/>
</dbReference>
<accession>A0A4R6P011</accession>
<dbReference type="InterPro" id="IPR015378">
    <property type="entry name" value="Transposase-like_Mu_C"/>
</dbReference>
<dbReference type="OrthoDB" id="501284at2"/>
<feature type="compositionally biased region" description="Acidic residues" evidence="1">
    <location>
        <begin position="626"/>
        <end position="641"/>
    </location>
</feature>